<dbReference type="AlphaFoldDB" id="A0A509EAN1"/>
<name>A0A509EAN1_9HYPH</name>
<dbReference type="InterPro" id="IPR036388">
    <property type="entry name" value="WH-like_DNA-bd_sf"/>
</dbReference>
<dbReference type="InterPro" id="IPR036390">
    <property type="entry name" value="WH_DNA-bd_sf"/>
</dbReference>
<dbReference type="CDD" id="cd07377">
    <property type="entry name" value="WHTH_GntR"/>
    <property type="match status" value="1"/>
</dbReference>
<organism evidence="5 6">
    <name type="scientific">Methylobacterium symbioticum</name>
    <dbReference type="NCBI Taxonomy" id="2584084"/>
    <lineage>
        <taxon>Bacteria</taxon>
        <taxon>Pseudomonadati</taxon>
        <taxon>Pseudomonadota</taxon>
        <taxon>Alphaproteobacteria</taxon>
        <taxon>Hyphomicrobiales</taxon>
        <taxon>Methylobacteriaceae</taxon>
        <taxon>Methylobacterium</taxon>
    </lineage>
</organism>
<keyword evidence="6" id="KW-1185">Reference proteome</keyword>
<accession>A0A509EAN1</accession>
<evidence type="ECO:0000256" key="1">
    <source>
        <dbReference type="ARBA" id="ARBA00023015"/>
    </source>
</evidence>
<gene>
    <name evidence="5" type="primary">gntR_1</name>
    <name evidence="5" type="ORF">MET9862_01789</name>
</gene>
<dbReference type="Pfam" id="PF00392">
    <property type="entry name" value="GntR"/>
    <property type="match status" value="1"/>
</dbReference>
<proteinExistence type="predicted"/>
<dbReference type="InterPro" id="IPR000524">
    <property type="entry name" value="Tscrpt_reg_HTH_GntR"/>
</dbReference>
<dbReference type="GO" id="GO:0003700">
    <property type="term" value="F:DNA-binding transcription factor activity"/>
    <property type="evidence" value="ECO:0007669"/>
    <property type="project" value="InterPro"/>
</dbReference>
<evidence type="ECO:0000313" key="5">
    <source>
        <dbReference type="EMBL" id="VUD71212.1"/>
    </source>
</evidence>
<feature type="domain" description="HTH gntR-type" evidence="4">
    <location>
        <begin position="10"/>
        <end position="77"/>
    </location>
</feature>
<dbReference type="PROSITE" id="PS50949">
    <property type="entry name" value="HTH_GNTR"/>
    <property type="match status" value="1"/>
</dbReference>
<dbReference type="OrthoDB" id="8114900at2"/>
<evidence type="ECO:0000256" key="2">
    <source>
        <dbReference type="ARBA" id="ARBA00023125"/>
    </source>
</evidence>
<dbReference type="Proteomes" id="UP000410984">
    <property type="component" value="Unassembled WGS sequence"/>
</dbReference>
<dbReference type="Pfam" id="PF07729">
    <property type="entry name" value="FCD"/>
    <property type="match status" value="1"/>
</dbReference>
<keyword evidence="2" id="KW-0238">DNA-binding</keyword>
<dbReference type="PRINTS" id="PR00035">
    <property type="entry name" value="HTHGNTR"/>
</dbReference>
<dbReference type="RefSeq" id="WP_142582675.1">
    <property type="nucleotide sequence ID" value="NZ_CABFPH010000018.1"/>
</dbReference>
<evidence type="ECO:0000256" key="3">
    <source>
        <dbReference type="ARBA" id="ARBA00023163"/>
    </source>
</evidence>
<keyword evidence="1" id="KW-0805">Transcription regulation</keyword>
<dbReference type="InterPro" id="IPR008920">
    <property type="entry name" value="TF_FadR/GntR_C"/>
</dbReference>
<evidence type="ECO:0000313" key="6">
    <source>
        <dbReference type="Proteomes" id="UP000410984"/>
    </source>
</evidence>
<dbReference type="PANTHER" id="PTHR43537:SF50">
    <property type="entry name" value="TRANSCRIPTIONAL REGULATORY PROTEIN"/>
    <property type="match status" value="1"/>
</dbReference>
<dbReference type="SMART" id="SM00895">
    <property type="entry name" value="FCD"/>
    <property type="match status" value="1"/>
</dbReference>
<keyword evidence="3" id="KW-0804">Transcription</keyword>
<reference evidence="5 6" key="1">
    <citation type="submission" date="2019-06" db="EMBL/GenBank/DDBJ databases">
        <authorList>
            <person name="Rodrigo-Torres L."/>
            <person name="Arahal R. D."/>
            <person name="Lucena T."/>
        </authorList>
    </citation>
    <scope>NUCLEOTIDE SEQUENCE [LARGE SCALE GENOMIC DNA]</scope>
    <source>
        <strain evidence="5 6">SB0023/3</strain>
    </source>
</reference>
<protein>
    <submittedName>
        <fullName evidence="5">Putative D-xylose utilization operon transcriptional repressor</fullName>
    </submittedName>
</protein>
<dbReference type="PANTHER" id="PTHR43537">
    <property type="entry name" value="TRANSCRIPTIONAL REGULATOR, GNTR FAMILY"/>
    <property type="match status" value="1"/>
</dbReference>
<sequence>MTSPTALFRYNLHDALVAGIREMVVAGTLRPGDKVPEQELCQRFGVSRTPLREALKVLAAEGMLQLLPRRGAIVARVSPEEIDELFPVMGALEALAGELVCRRASDAEIGQLRAIHDRMMEAYEAGDEPAYLQANRSFHETLVALAGNATLQTTYMQILLRTRAFRFVARKSAENWRAAVSDHRQIMEALAARSASRLSRLLRRHVMGVTVKIARDALAEAAEPGTSAVHLVETGSD</sequence>
<dbReference type="SMART" id="SM00345">
    <property type="entry name" value="HTH_GNTR"/>
    <property type="match status" value="1"/>
</dbReference>
<dbReference type="SUPFAM" id="SSF48008">
    <property type="entry name" value="GntR ligand-binding domain-like"/>
    <property type="match status" value="1"/>
</dbReference>
<dbReference type="InterPro" id="IPR011711">
    <property type="entry name" value="GntR_C"/>
</dbReference>
<dbReference type="SUPFAM" id="SSF46785">
    <property type="entry name" value="Winged helix' DNA-binding domain"/>
    <property type="match status" value="1"/>
</dbReference>
<dbReference type="GO" id="GO:0003677">
    <property type="term" value="F:DNA binding"/>
    <property type="evidence" value="ECO:0007669"/>
    <property type="project" value="UniProtKB-KW"/>
</dbReference>
<dbReference type="Gene3D" id="1.20.120.530">
    <property type="entry name" value="GntR ligand-binding domain-like"/>
    <property type="match status" value="1"/>
</dbReference>
<dbReference type="Gene3D" id="1.10.10.10">
    <property type="entry name" value="Winged helix-like DNA-binding domain superfamily/Winged helix DNA-binding domain"/>
    <property type="match status" value="1"/>
</dbReference>
<dbReference type="EMBL" id="CABFPH010000018">
    <property type="protein sequence ID" value="VUD71212.1"/>
    <property type="molecule type" value="Genomic_DNA"/>
</dbReference>
<evidence type="ECO:0000259" key="4">
    <source>
        <dbReference type="PROSITE" id="PS50949"/>
    </source>
</evidence>